<sequence length="213" mass="22309">MNSKNVSRSSNPRMPSSSVFITLFACSCSSSEVACSSLVFSSLNLANMFNRSACSSNSLLRGNRLSTGGGPHASRLGTLLLFELLPLLLLASFPTGTSLAAPHRSPSITMLRTFFSISFMSVSSSHGLTSSRMELFAIRAGFFDFLALYAARRSSFSFAASALSSSSSDPNRSTSSSSLPPAGAAAVVGLPPATCGRACPPHAERSLVLYEAM</sequence>
<dbReference type="EnsemblMetazoa" id="AATE015431-RA">
    <property type="protein sequence ID" value="AATE015431-PA.1"/>
    <property type="gene ID" value="AATE015431"/>
</dbReference>
<name>A0A182JCC7_ANOAO</name>
<accession>A0A182JCC7</accession>
<proteinExistence type="predicted"/>
<reference evidence="1" key="1">
    <citation type="submission" date="2022-08" db="UniProtKB">
        <authorList>
            <consortium name="EnsemblMetazoa"/>
        </authorList>
    </citation>
    <scope>IDENTIFICATION</scope>
    <source>
        <strain evidence="1">EBRO</strain>
    </source>
</reference>
<dbReference type="VEuPathDB" id="VectorBase:AATE015431"/>
<dbReference type="AlphaFoldDB" id="A0A182JCC7"/>
<evidence type="ECO:0000313" key="1">
    <source>
        <dbReference type="EnsemblMetazoa" id="AATE015431-PA.1"/>
    </source>
</evidence>
<protein>
    <submittedName>
        <fullName evidence="1">Uncharacterized protein</fullName>
    </submittedName>
</protein>
<organism evidence="1">
    <name type="scientific">Anopheles atroparvus</name>
    <name type="common">European mosquito</name>
    <dbReference type="NCBI Taxonomy" id="41427"/>
    <lineage>
        <taxon>Eukaryota</taxon>
        <taxon>Metazoa</taxon>
        <taxon>Ecdysozoa</taxon>
        <taxon>Arthropoda</taxon>
        <taxon>Hexapoda</taxon>
        <taxon>Insecta</taxon>
        <taxon>Pterygota</taxon>
        <taxon>Neoptera</taxon>
        <taxon>Endopterygota</taxon>
        <taxon>Diptera</taxon>
        <taxon>Nematocera</taxon>
        <taxon>Culicoidea</taxon>
        <taxon>Culicidae</taxon>
        <taxon>Anophelinae</taxon>
        <taxon>Anopheles</taxon>
    </lineage>
</organism>
<dbReference type="PROSITE" id="PS51257">
    <property type="entry name" value="PROKAR_LIPOPROTEIN"/>
    <property type="match status" value="1"/>
</dbReference>